<evidence type="ECO:0000256" key="3">
    <source>
        <dbReference type="ARBA" id="ARBA00023163"/>
    </source>
</evidence>
<dbReference type="Pfam" id="PF02365">
    <property type="entry name" value="NAM"/>
    <property type="match status" value="1"/>
</dbReference>
<sequence>MGDKDWYFFTQRDRKYPTWMRTTRATKVGYWFSEKNREIHRSKASSVVGMKKMLVFYKGIVPKGEKKTNWITHEYRLNGMLAYHYFSSYSSKVHNTIRLVIFYTDERAGLRADKELSAVQ</sequence>
<evidence type="ECO:0000256" key="4">
    <source>
        <dbReference type="ARBA" id="ARBA00023242"/>
    </source>
</evidence>
<dbReference type="EMBL" id="JAXIOK010000005">
    <property type="protein sequence ID" value="KAK4769913.1"/>
    <property type="molecule type" value="Genomic_DNA"/>
</dbReference>
<dbReference type="Gene3D" id="2.170.150.80">
    <property type="entry name" value="NAC domain"/>
    <property type="match status" value="1"/>
</dbReference>
<name>A0AAN7KT28_9MYRT</name>
<evidence type="ECO:0000313" key="7">
    <source>
        <dbReference type="Proteomes" id="UP001345219"/>
    </source>
</evidence>
<dbReference type="AlphaFoldDB" id="A0AAN7KT28"/>
<keyword evidence="3" id="KW-0804">Transcription</keyword>
<keyword evidence="1" id="KW-0805">Transcription regulation</keyword>
<reference evidence="6 7" key="1">
    <citation type="journal article" date="2023" name="Hortic Res">
        <title>Pangenome of water caltrop reveals structural variations and asymmetric subgenome divergence after allopolyploidization.</title>
        <authorList>
            <person name="Zhang X."/>
            <person name="Chen Y."/>
            <person name="Wang L."/>
            <person name="Yuan Y."/>
            <person name="Fang M."/>
            <person name="Shi L."/>
            <person name="Lu R."/>
            <person name="Comes H.P."/>
            <person name="Ma Y."/>
            <person name="Chen Y."/>
            <person name="Huang G."/>
            <person name="Zhou Y."/>
            <person name="Zheng Z."/>
            <person name="Qiu Y."/>
        </authorList>
    </citation>
    <scope>NUCLEOTIDE SEQUENCE [LARGE SCALE GENOMIC DNA]</scope>
    <source>
        <tissue evidence="6">Roots</tissue>
    </source>
</reference>
<dbReference type="PROSITE" id="PS51005">
    <property type="entry name" value="NAC"/>
    <property type="match status" value="1"/>
</dbReference>
<evidence type="ECO:0000256" key="1">
    <source>
        <dbReference type="ARBA" id="ARBA00023015"/>
    </source>
</evidence>
<evidence type="ECO:0000256" key="2">
    <source>
        <dbReference type="ARBA" id="ARBA00023125"/>
    </source>
</evidence>
<dbReference type="GO" id="GO:0003677">
    <property type="term" value="F:DNA binding"/>
    <property type="evidence" value="ECO:0007669"/>
    <property type="project" value="UniProtKB-KW"/>
</dbReference>
<evidence type="ECO:0000259" key="5">
    <source>
        <dbReference type="PROSITE" id="PS51005"/>
    </source>
</evidence>
<keyword evidence="2" id="KW-0238">DNA-binding</keyword>
<accession>A0AAN7KT28</accession>
<keyword evidence="7" id="KW-1185">Reference proteome</keyword>
<dbReference type="SUPFAM" id="SSF101941">
    <property type="entry name" value="NAC domain"/>
    <property type="match status" value="1"/>
</dbReference>
<dbReference type="InterPro" id="IPR003441">
    <property type="entry name" value="NAC-dom"/>
</dbReference>
<organism evidence="6 7">
    <name type="scientific">Trapa incisa</name>
    <dbReference type="NCBI Taxonomy" id="236973"/>
    <lineage>
        <taxon>Eukaryota</taxon>
        <taxon>Viridiplantae</taxon>
        <taxon>Streptophyta</taxon>
        <taxon>Embryophyta</taxon>
        <taxon>Tracheophyta</taxon>
        <taxon>Spermatophyta</taxon>
        <taxon>Magnoliopsida</taxon>
        <taxon>eudicotyledons</taxon>
        <taxon>Gunneridae</taxon>
        <taxon>Pentapetalae</taxon>
        <taxon>rosids</taxon>
        <taxon>malvids</taxon>
        <taxon>Myrtales</taxon>
        <taxon>Lythraceae</taxon>
        <taxon>Trapa</taxon>
    </lineage>
</organism>
<dbReference type="GO" id="GO:0005634">
    <property type="term" value="C:nucleus"/>
    <property type="evidence" value="ECO:0007669"/>
    <property type="project" value="UniProtKB-ARBA"/>
</dbReference>
<feature type="domain" description="NAC" evidence="5">
    <location>
        <begin position="1"/>
        <end position="104"/>
    </location>
</feature>
<evidence type="ECO:0000313" key="6">
    <source>
        <dbReference type="EMBL" id="KAK4769913.1"/>
    </source>
</evidence>
<dbReference type="Proteomes" id="UP001345219">
    <property type="component" value="Chromosome 24"/>
</dbReference>
<dbReference type="GO" id="GO:0006355">
    <property type="term" value="P:regulation of DNA-templated transcription"/>
    <property type="evidence" value="ECO:0007669"/>
    <property type="project" value="InterPro"/>
</dbReference>
<dbReference type="InterPro" id="IPR036093">
    <property type="entry name" value="NAC_dom_sf"/>
</dbReference>
<comment type="caution">
    <text evidence="6">The sequence shown here is derived from an EMBL/GenBank/DDBJ whole genome shotgun (WGS) entry which is preliminary data.</text>
</comment>
<dbReference type="PANTHER" id="PTHR31744">
    <property type="entry name" value="PROTEIN CUP-SHAPED COTYLEDON 2-RELATED"/>
    <property type="match status" value="1"/>
</dbReference>
<dbReference type="PANTHER" id="PTHR31744:SF92">
    <property type="entry name" value="NAC DOMAIN-CONTAINING PROTEIN 87"/>
    <property type="match status" value="1"/>
</dbReference>
<gene>
    <name evidence="6" type="ORF">SAY87_030445</name>
</gene>
<proteinExistence type="predicted"/>
<protein>
    <recommendedName>
        <fullName evidence="5">NAC domain-containing protein</fullName>
    </recommendedName>
</protein>
<keyword evidence="4" id="KW-0539">Nucleus</keyword>